<feature type="region of interest" description="Disordered" evidence="1">
    <location>
        <begin position="316"/>
        <end position="376"/>
    </location>
</feature>
<feature type="region of interest" description="Disordered" evidence="1">
    <location>
        <begin position="396"/>
        <end position="431"/>
    </location>
</feature>
<dbReference type="PANTHER" id="PTHR47292">
    <property type="entry name" value="TRANSCRIPTION ELONGATION FACTOR (TFIIS) FAMILY PROTEIN-RELATED"/>
    <property type="match status" value="1"/>
</dbReference>
<feature type="compositionally biased region" description="Polar residues" evidence="1">
    <location>
        <begin position="274"/>
        <end position="283"/>
    </location>
</feature>
<sequence length="1013" mass="108612">MTLVAFFTLIDMKDGLLTPAKIEEWIAILKNENLSAPKNMSEAARQWCTAASTLAATENKDSLDQFVRLDGLFLLDKWLRQASNSNEISDGSVEESIRLILGALMKLPVGREICDTSGIRTTVNNLLGHKCAKVQETAKSLFDSWNGGGNDSEAYQQNVVNENQICTEVKAIPADSGSVGHGPLRENADEKCHLAAKPVGGVLQHTGSSGSFQSGSLKDVQVSASSEIPTTMTSKNEDVNEGDAQPRSILPSPSPATKSPVKESSLDQEAAVHVSSSHSQDPIESNFEEESKEATDHETKTIICGLEKTGEEKLHFASSATVPEPRISSSDPPSKALQSSGPSVLCHVDAKDKDPPPKKTTPTAVEKSPSALALNPKSEVLTSGVLKQLSSKMEIKSTSQMDGYSNALANSPVDRSNLRKQENRETTNSRKQCTNAVNHGKELTGKLILKEQGGKTSSKLSNIADKSKLDMELDFMIDDALEVATQVAKEVRRQVVDYREPVCGSSSDNNSDAGGVFQPKSPDSINGELHSVTGRPSEMSTGQNLSAGSNQEGDHSTNSENMSEPRDSAAGQDLSQVTADAQVPEGKTEKSMCDFDLNDEVSSEEVNHQRTSNSPPAKFASPSKLVTSDFTAEPPLCFVEEQGSKRSAAASEKTVSAEECNPSFKQRQDFRGIDLNLMEGDKSEAVDLVVEKQILVSSGLPSGESCVDVNSRKVDRLELDLNLDGDNENMPSSDWRTEGRFADSHLDSRPNLFTSASSSLKQASLKNIDLNEADFGTSSFQRKNSHGGFQVEKDPIISIMGARVEVRRNEFPPQTLSFLPNGQATGSSMMDVNLRGLSGPAVGAQPATAFAPSPSLMFDYGGPTMGHTVPPSSSMYGAAASAPYVVDYRGAPMAPELMGFMEAGPSSYSRSYLMSMGNQSSPLDGVGPSTRPVLDLNFGLTLAAPVADGEFRESGGGLRQLLSTPGNGSLVEQQQQMRLSLQPLSSGLGLKRSEPDSGWDGHPVNFKHQSQWR</sequence>
<evidence type="ECO:0000313" key="3">
    <source>
        <dbReference type="Proteomes" id="UP001202328"/>
    </source>
</evidence>
<protein>
    <recommendedName>
        <fullName evidence="4">TFIIS N-terminal domain-containing protein</fullName>
    </recommendedName>
</protein>
<organism evidence="2 3">
    <name type="scientific">Papaver atlanticum</name>
    <dbReference type="NCBI Taxonomy" id="357466"/>
    <lineage>
        <taxon>Eukaryota</taxon>
        <taxon>Viridiplantae</taxon>
        <taxon>Streptophyta</taxon>
        <taxon>Embryophyta</taxon>
        <taxon>Tracheophyta</taxon>
        <taxon>Spermatophyta</taxon>
        <taxon>Magnoliopsida</taxon>
        <taxon>Ranunculales</taxon>
        <taxon>Papaveraceae</taxon>
        <taxon>Papaveroideae</taxon>
        <taxon>Papaver</taxon>
    </lineage>
</organism>
<evidence type="ECO:0008006" key="4">
    <source>
        <dbReference type="Google" id="ProtNLM"/>
    </source>
</evidence>
<feature type="region of interest" description="Disordered" evidence="1">
    <location>
        <begin position="205"/>
        <end position="298"/>
    </location>
</feature>
<evidence type="ECO:0000256" key="1">
    <source>
        <dbReference type="SAM" id="MobiDB-lite"/>
    </source>
</evidence>
<feature type="compositionally biased region" description="Polar residues" evidence="1">
    <location>
        <begin position="327"/>
        <end position="342"/>
    </location>
</feature>
<dbReference type="Proteomes" id="UP001202328">
    <property type="component" value="Unassembled WGS sequence"/>
</dbReference>
<gene>
    <name evidence="2" type="ORF">MKW98_001088</name>
</gene>
<feature type="compositionally biased region" description="Basic and acidic residues" evidence="1">
    <location>
        <begin position="348"/>
        <end position="357"/>
    </location>
</feature>
<dbReference type="AlphaFoldDB" id="A0AAD4ST70"/>
<dbReference type="Gene3D" id="1.20.930.10">
    <property type="entry name" value="Conserved domain common to transcription factors TFIIS, elongin A, CRSP70"/>
    <property type="match status" value="1"/>
</dbReference>
<feature type="compositionally biased region" description="Polar residues" evidence="1">
    <location>
        <begin position="396"/>
        <end position="409"/>
    </location>
</feature>
<feature type="compositionally biased region" description="Basic and acidic residues" evidence="1">
    <location>
        <begin position="416"/>
        <end position="428"/>
    </location>
</feature>
<feature type="region of interest" description="Disordered" evidence="1">
    <location>
        <begin position="501"/>
        <end position="574"/>
    </location>
</feature>
<feature type="region of interest" description="Disordered" evidence="1">
    <location>
        <begin position="986"/>
        <end position="1013"/>
    </location>
</feature>
<reference evidence="2" key="1">
    <citation type="submission" date="2022-04" db="EMBL/GenBank/DDBJ databases">
        <title>A functionally conserved STORR gene fusion in Papaver species that diverged 16.8 million years ago.</title>
        <authorList>
            <person name="Catania T."/>
        </authorList>
    </citation>
    <scope>NUCLEOTIDE SEQUENCE</scope>
    <source>
        <strain evidence="2">S-188037</strain>
    </source>
</reference>
<accession>A0AAD4ST70</accession>
<dbReference type="SUPFAM" id="SSF47676">
    <property type="entry name" value="Conserved domain common to transcription factors TFIIS, elongin A, CRSP70"/>
    <property type="match status" value="1"/>
</dbReference>
<keyword evidence="3" id="KW-1185">Reference proteome</keyword>
<feature type="compositionally biased region" description="Polar residues" evidence="1">
    <location>
        <begin position="205"/>
        <end position="234"/>
    </location>
</feature>
<name>A0AAD4ST70_9MAGN</name>
<feature type="region of interest" description="Disordered" evidence="1">
    <location>
        <begin position="601"/>
        <end position="622"/>
    </location>
</feature>
<proteinExistence type="predicted"/>
<feature type="compositionally biased region" description="Polar residues" evidence="1">
    <location>
        <begin position="538"/>
        <end position="551"/>
    </location>
</feature>
<dbReference type="PANTHER" id="PTHR47292:SF1">
    <property type="entry name" value="TRANSCRIPTION ELONGATION FACTOR (TFIIS) FAMILY PROTEIN"/>
    <property type="match status" value="1"/>
</dbReference>
<dbReference type="EMBL" id="JAJJMB010008870">
    <property type="protein sequence ID" value="KAI3919832.1"/>
    <property type="molecule type" value="Genomic_DNA"/>
</dbReference>
<dbReference type="InterPro" id="IPR035441">
    <property type="entry name" value="TFIIS/LEDGF_dom_sf"/>
</dbReference>
<feature type="compositionally biased region" description="Basic and acidic residues" evidence="1">
    <location>
        <begin position="552"/>
        <end position="567"/>
    </location>
</feature>
<evidence type="ECO:0000313" key="2">
    <source>
        <dbReference type="EMBL" id="KAI3919832.1"/>
    </source>
</evidence>
<comment type="caution">
    <text evidence="2">The sequence shown here is derived from an EMBL/GenBank/DDBJ whole genome shotgun (WGS) entry which is preliminary data.</text>
</comment>